<keyword evidence="1" id="KW-0472">Membrane</keyword>
<dbReference type="InterPro" id="IPR025489">
    <property type="entry name" value="DUF4381"/>
</dbReference>
<reference evidence="2 3" key="1">
    <citation type="journal article" date="2018" name="Genet. Mol. Biol.">
        <title>The genome sequence of Dyella jiangningensis FCAV SCS01 from a lignocellulose-decomposing microbial consortium metagenome reveals potential for biotechnological applications.</title>
        <authorList>
            <person name="Desiderato J.G."/>
            <person name="Alvarenga D.O."/>
            <person name="Constancio M.T.L."/>
            <person name="Alves L.M.C."/>
            <person name="Varani A.M."/>
        </authorList>
    </citation>
    <scope>NUCLEOTIDE SEQUENCE [LARGE SCALE GENOMIC DNA]</scope>
    <source>
        <strain evidence="2 3">FCAV SCS01</strain>
    </source>
</reference>
<dbReference type="EMBL" id="NFZS01000004">
    <property type="protein sequence ID" value="RAO75703.1"/>
    <property type="molecule type" value="Genomic_DNA"/>
</dbReference>
<accession>A0A328P334</accession>
<evidence type="ECO:0000256" key="1">
    <source>
        <dbReference type="SAM" id="Phobius"/>
    </source>
</evidence>
<organism evidence="2 3">
    <name type="scientific">Dyella jiangningensis</name>
    <dbReference type="NCBI Taxonomy" id="1379159"/>
    <lineage>
        <taxon>Bacteria</taxon>
        <taxon>Pseudomonadati</taxon>
        <taxon>Pseudomonadota</taxon>
        <taxon>Gammaproteobacteria</taxon>
        <taxon>Lysobacterales</taxon>
        <taxon>Rhodanobacteraceae</taxon>
        <taxon>Dyella</taxon>
    </lineage>
</organism>
<keyword evidence="1" id="KW-0812">Transmembrane</keyword>
<evidence type="ECO:0000313" key="3">
    <source>
        <dbReference type="Proteomes" id="UP000248926"/>
    </source>
</evidence>
<keyword evidence="3" id="KW-1185">Reference proteome</keyword>
<feature type="transmembrane region" description="Helical" evidence="1">
    <location>
        <begin position="33"/>
        <end position="54"/>
    </location>
</feature>
<sequence>MMFALPAQPPAPSIADLKDIPLPPPVPYTPQTMGWWVLLALVLLVVLWIGALRLRRWWRNRYRRAAQKELAAIEHAMADPSQRQQALAAVPALVKRTVLTWAPRDTVAPLSGEAWLGYLDRTFAGERFTRGPGRHLQTLAYGGADIASGDTDALMTLLHRWIDDHVPA</sequence>
<evidence type="ECO:0000313" key="2">
    <source>
        <dbReference type="EMBL" id="RAO75703.1"/>
    </source>
</evidence>
<evidence type="ECO:0008006" key="4">
    <source>
        <dbReference type="Google" id="ProtNLM"/>
    </source>
</evidence>
<name>A0A328P334_9GAMM</name>
<comment type="caution">
    <text evidence="2">The sequence shown here is derived from an EMBL/GenBank/DDBJ whole genome shotgun (WGS) entry which is preliminary data.</text>
</comment>
<dbReference type="Pfam" id="PF14316">
    <property type="entry name" value="DUF4381"/>
    <property type="match status" value="1"/>
</dbReference>
<dbReference type="Proteomes" id="UP000248926">
    <property type="component" value="Unassembled WGS sequence"/>
</dbReference>
<protein>
    <recommendedName>
        <fullName evidence="4">DUF4381 domain-containing protein</fullName>
    </recommendedName>
</protein>
<keyword evidence="1" id="KW-1133">Transmembrane helix</keyword>
<dbReference type="AlphaFoldDB" id="A0A328P334"/>
<proteinExistence type="predicted"/>
<gene>
    <name evidence="2" type="ORF">CA260_16795</name>
</gene>